<dbReference type="Pfam" id="PF01035">
    <property type="entry name" value="DNA_binding_1"/>
    <property type="match status" value="1"/>
</dbReference>
<keyword evidence="13" id="KW-1185">Reference proteome</keyword>
<keyword evidence="6 9" id="KW-0227">DNA damage</keyword>
<evidence type="ECO:0000256" key="3">
    <source>
        <dbReference type="ARBA" id="ARBA00022490"/>
    </source>
</evidence>
<organism evidence="12 13">
    <name type="scientific">Gordonia aichiensis NBRC 108223</name>
    <dbReference type="NCBI Taxonomy" id="1220583"/>
    <lineage>
        <taxon>Bacteria</taxon>
        <taxon>Bacillati</taxon>
        <taxon>Actinomycetota</taxon>
        <taxon>Actinomycetes</taxon>
        <taxon>Mycobacteriales</taxon>
        <taxon>Gordoniaceae</taxon>
        <taxon>Gordonia</taxon>
    </lineage>
</organism>
<evidence type="ECO:0000313" key="12">
    <source>
        <dbReference type="EMBL" id="GAC48498.1"/>
    </source>
</evidence>
<evidence type="ECO:0000256" key="4">
    <source>
        <dbReference type="ARBA" id="ARBA00022603"/>
    </source>
</evidence>
<evidence type="ECO:0000259" key="11">
    <source>
        <dbReference type="Pfam" id="PF02870"/>
    </source>
</evidence>
<dbReference type="Pfam" id="PF02870">
    <property type="entry name" value="Methyltransf_1N"/>
    <property type="match status" value="1"/>
</dbReference>
<dbReference type="InterPro" id="IPR023546">
    <property type="entry name" value="MGMT"/>
</dbReference>
<comment type="caution">
    <text evidence="12">The sequence shown here is derived from an EMBL/GenBank/DDBJ whole genome shotgun (WGS) entry which is preliminary data.</text>
</comment>
<feature type="domain" description="Methylguanine DNA methyltransferase ribonuclease-like" evidence="11">
    <location>
        <begin position="42"/>
        <end position="117"/>
    </location>
</feature>
<name>L7KLD7_9ACTN</name>
<dbReference type="InterPro" id="IPR008332">
    <property type="entry name" value="MethylG_MeTrfase_N"/>
</dbReference>
<keyword evidence="7 9" id="KW-0234">DNA repair</keyword>
<dbReference type="GO" id="GO:0005737">
    <property type="term" value="C:cytoplasm"/>
    <property type="evidence" value="ECO:0007669"/>
    <property type="project" value="UniProtKB-SubCell"/>
</dbReference>
<dbReference type="RefSeq" id="WP_005173773.1">
    <property type="nucleotide sequence ID" value="NZ_BANR01000005.1"/>
</dbReference>
<dbReference type="PANTHER" id="PTHR10815">
    <property type="entry name" value="METHYLATED-DNA--PROTEIN-CYSTEINE METHYLTRANSFERASE"/>
    <property type="match status" value="1"/>
</dbReference>
<dbReference type="InterPro" id="IPR036217">
    <property type="entry name" value="MethylDNA_cys_MeTrfase_DNAb"/>
</dbReference>
<proteinExistence type="inferred from homology"/>
<evidence type="ECO:0000259" key="10">
    <source>
        <dbReference type="Pfam" id="PF01035"/>
    </source>
</evidence>
<evidence type="ECO:0000256" key="2">
    <source>
        <dbReference type="ARBA" id="ARBA00008711"/>
    </source>
</evidence>
<dbReference type="GO" id="GO:0003908">
    <property type="term" value="F:methylated-DNA-[protein]-cysteine S-methyltransferase activity"/>
    <property type="evidence" value="ECO:0007669"/>
    <property type="project" value="UniProtKB-UniRule"/>
</dbReference>
<evidence type="ECO:0000256" key="7">
    <source>
        <dbReference type="ARBA" id="ARBA00023204"/>
    </source>
</evidence>
<evidence type="ECO:0000256" key="6">
    <source>
        <dbReference type="ARBA" id="ARBA00022763"/>
    </source>
</evidence>
<protein>
    <recommendedName>
        <fullName evidence="9">Methylated-DNA--protein-cysteine methyltransferase</fullName>
        <ecNumber evidence="9">2.1.1.63</ecNumber>
    </recommendedName>
    <alternativeName>
        <fullName evidence="9">6-O-methylguanine-DNA methyltransferase</fullName>
        <shortName evidence="9">MGMT</shortName>
    </alternativeName>
    <alternativeName>
        <fullName evidence="9">O-6-methylguanine-DNA-alkyltransferase</fullName>
    </alternativeName>
</protein>
<dbReference type="PROSITE" id="PS00374">
    <property type="entry name" value="MGMT"/>
    <property type="match status" value="1"/>
</dbReference>
<dbReference type="PANTHER" id="PTHR10815:SF13">
    <property type="entry name" value="METHYLATED-DNA--PROTEIN-CYSTEINE METHYLTRANSFERASE"/>
    <property type="match status" value="1"/>
</dbReference>
<comment type="function">
    <text evidence="9">Involved in the cellular defense against the biological effects of O6-methylguanine (O6-MeG) and O4-methylthymine (O4-MeT) in DNA. Repairs the methylated nucleobase in DNA by stoichiometrically transferring the methyl group to a cysteine residue in the enzyme. This is a suicide reaction: the enzyme is irreversibly inactivated.</text>
</comment>
<keyword evidence="3 9" id="KW-0963">Cytoplasm</keyword>
<dbReference type="OrthoDB" id="9802228at2"/>
<feature type="active site" description="Nucleophile; methyl group acceptor" evidence="9">
    <location>
        <position position="173"/>
    </location>
</feature>
<accession>L7KLD7</accession>
<dbReference type="EC" id="2.1.1.63" evidence="9"/>
<comment type="catalytic activity">
    <reaction evidence="8 9">
        <text>a 6-O-methyl-2'-deoxyguanosine in DNA + L-cysteinyl-[protein] = S-methyl-L-cysteinyl-[protein] + a 2'-deoxyguanosine in DNA</text>
        <dbReference type="Rhea" id="RHEA:24000"/>
        <dbReference type="Rhea" id="RHEA-COMP:10131"/>
        <dbReference type="Rhea" id="RHEA-COMP:10132"/>
        <dbReference type="Rhea" id="RHEA-COMP:11367"/>
        <dbReference type="Rhea" id="RHEA-COMP:11368"/>
        <dbReference type="ChEBI" id="CHEBI:29950"/>
        <dbReference type="ChEBI" id="CHEBI:82612"/>
        <dbReference type="ChEBI" id="CHEBI:85445"/>
        <dbReference type="ChEBI" id="CHEBI:85448"/>
        <dbReference type="EC" id="2.1.1.63"/>
    </reaction>
</comment>
<dbReference type="Gene3D" id="1.10.10.10">
    <property type="entry name" value="Winged helix-like DNA-binding domain superfamily/Winged helix DNA-binding domain"/>
    <property type="match status" value="1"/>
</dbReference>
<dbReference type="InterPro" id="IPR014048">
    <property type="entry name" value="MethylDNA_cys_MeTrfase_DNA-bd"/>
</dbReference>
<comment type="miscellaneous">
    <text evidence="9">This enzyme catalyzes only one turnover and therefore is not strictly catalytic. According to one definition, an enzyme is a biocatalyst that acts repeatedly and over many reaction cycles.</text>
</comment>
<gene>
    <name evidence="12" type="primary">ogt</name>
    <name evidence="12" type="ORF">GOACH_05_03690</name>
</gene>
<dbReference type="Gene3D" id="3.30.160.70">
    <property type="entry name" value="Methylated DNA-protein cysteine methyltransferase domain"/>
    <property type="match status" value="1"/>
</dbReference>
<dbReference type="SUPFAM" id="SSF46767">
    <property type="entry name" value="Methylated DNA-protein cysteine methyltransferase, C-terminal domain"/>
    <property type="match status" value="1"/>
</dbReference>
<reference evidence="12 13" key="1">
    <citation type="submission" date="2012-12" db="EMBL/GenBank/DDBJ databases">
        <title>Whole genome shotgun sequence of Gordonia aichiensis NBRC 108223.</title>
        <authorList>
            <person name="Isaki-Nakamura S."/>
            <person name="Hosoyama A."/>
            <person name="Tsuchikane K."/>
            <person name="Ando Y."/>
            <person name="Baba S."/>
            <person name="Ohji S."/>
            <person name="Hamada M."/>
            <person name="Tamura T."/>
            <person name="Yamazoe A."/>
            <person name="Yamazaki S."/>
            <person name="Fujita N."/>
        </authorList>
    </citation>
    <scope>NUCLEOTIDE SEQUENCE [LARGE SCALE GENOMIC DNA]</scope>
    <source>
        <strain evidence="12 13">NBRC 108223</strain>
    </source>
</reference>
<evidence type="ECO:0000256" key="9">
    <source>
        <dbReference type="HAMAP-Rule" id="MF_00772"/>
    </source>
</evidence>
<dbReference type="GO" id="GO:0032259">
    <property type="term" value="P:methylation"/>
    <property type="evidence" value="ECO:0007669"/>
    <property type="project" value="UniProtKB-KW"/>
</dbReference>
<evidence type="ECO:0000313" key="13">
    <source>
        <dbReference type="Proteomes" id="UP000010988"/>
    </source>
</evidence>
<dbReference type="EMBL" id="BANR01000005">
    <property type="protein sequence ID" value="GAC48498.1"/>
    <property type="molecule type" value="Genomic_DNA"/>
</dbReference>
<dbReference type="eggNOG" id="COG0350">
    <property type="taxonomic scope" value="Bacteria"/>
</dbReference>
<dbReference type="CDD" id="cd06445">
    <property type="entry name" value="ATase"/>
    <property type="match status" value="1"/>
</dbReference>
<dbReference type="STRING" id="1220583.GOACH_05_03690"/>
<evidence type="ECO:0000256" key="8">
    <source>
        <dbReference type="ARBA" id="ARBA00049348"/>
    </source>
</evidence>
<keyword evidence="5 9" id="KW-0808">Transferase</keyword>
<dbReference type="SUPFAM" id="SSF53155">
    <property type="entry name" value="Methylated DNA-protein cysteine methyltransferase domain"/>
    <property type="match status" value="1"/>
</dbReference>
<evidence type="ECO:0000256" key="5">
    <source>
        <dbReference type="ARBA" id="ARBA00022679"/>
    </source>
</evidence>
<dbReference type="NCBIfam" id="TIGR00589">
    <property type="entry name" value="ogt"/>
    <property type="match status" value="1"/>
</dbReference>
<comment type="catalytic activity">
    <reaction evidence="1 9">
        <text>a 4-O-methyl-thymidine in DNA + L-cysteinyl-[protein] = a thymidine in DNA + S-methyl-L-cysteinyl-[protein]</text>
        <dbReference type="Rhea" id="RHEA:53428"/>
        <dbReference type="Rhea" id="RHEA-COMP:10131"/>
        <dbReference type="Rhea" id="RHEA-COMP:10132"/>
        <dbReference type="Rhea" id="RHEA-COMP:13555"/>
        <dbReference type="Rhea" id="RHEA-COMP:13556"/>
        <dbReference type="ChEBI" id="CHEBI:29950"/>
        <dbReference type="ChEBI" id="CHEBI:82612"/>
        <dbReference type="ChEBI" id="CHEBI:137386"/>
        <dbReference type="ChEBI" id="CHEBI:137387"/>
        <dbReference type="EC" id="2.1.1.63"/>
    </reaction>
</comment>
<evidence type="ECO:0000256" key="1">
    <source>
        <dbReference type="ARBA" id="ARBA00001286"/>
    </source>
</evidence>
<dbReference type="FunFam" id="1.10.10.10:FF:000214">
    <property type="entry name" value="Methylated-DNA--protein-cysteine methyltransferase"/>
    <property type="match status" value="1"/>
</dbReference>
<comment type="similarity">
    <text evidence="2 9">Belongs to the MGMT family.</text>
</comment>
<dbReference type="InterPro" id="IPR001497">
    <property type="entry name" value="MethylDNA_cys_MeTrfase_AS"/>
</dbReference>
<dbReference type="InterPro" id="IPR036631">
    <property type="entry name" value="MGMT_N_sf"/>
</dbReference>
<dbReference type="HAMAP" id="MF_00772">
    <property type="entry name" value="OGT"/>
    <property type="match status" value="1"/>
</dbReference>
<keyword evidence="4 9" id="KW-0489">Methyltransferase</keyword>
<dbReference type="GO" id="GO:0006307">
    <property type="term" value="P:DNA alkylation repair"/>
    <property type="evidence" value="ECO:0007669"/>
    <property type="project" value="UniProtKB-UniRule"/>
</dbReference>
<sequence length="203" mass="21706">MTDKTTNGLGSNILPIDDDELSALHARLETVAGQHDLVDIGYRIVDTPIGRLMLAATGSGLLRVAFESEGFDAVLDDLAHRVSSRILCAPMMLDDAAHQLGEYFDGRRQEFTLPLDYRLSSGFRRQVQQSLPTIGYGHTVTYAELARAVGNPKAVRAVGTACATNPLPVVVPCHRVLRTDGSLGGYLGGLEAKSALLAMESAA</sequence>
<feature type="domain" description="Methylated-DNA-[protein]-cysteine S-methyltransferase DNA binding" evidence="10">
    <location>
        <begin position="123"/>
        <end position="201"/>
    </location>
</feature>
<comment type="subcellular location">
    <subcellularLocation>
        <location evidence="9">Cytoplasm</location>
    </subcellularLocation>
</comment>
<dbReference type="AlphaFoldDB" id="L7KLD7"/>
<dbReference type="InterPro" id="IPR036388">
    <property type="entry name" value="WH-like_DNA-bd_sf"/>
</dbReference>
<dbReference type="Proteomes" id="UP000010988">
    <property type="component" value="Unassembled WGS sequence"/>
</dbReference>